<dbReference type="GO" id="GO:0016279">
    <property type="term" value="F:protein-lysine N-methyltransferase activity"/>
    <property type="evidence" value="ECO:0007669"/>
    <property type="project" value="TreeGrafter"/>
</dbReference>
<dbReference type="HOGENOM" id="CLU_023001_1_0_1"/>
<dbReference type="PANTHER" id="PTHR13271:SF34">
    <property type="entry name" value="N-LYSINE METHYLTRANSFERASE SETD6"/>
    <property type="match status" value="1"/>
</dbReference>
<evidence type="ECO:0000313" key="1">
    <source>
        <dbReference type="EMBL" id="KIJ98937.1"/>
    </source>
</evidence>
<reference evidence="2" key="2">
    <citation type="submission" date="2015-01" db="EMBL/GenBank/DDBJ databases">
        <title>Evolutionary Origins and Diversification of the Mycorrhizal Mutualists.</title>
        <authorList>
            <consortium name="DOE Joint Genome Institute"/>
            <consortium name="Mycorrhizal Genomics Consortium"/>
            <person name="Kohler A."/>
            <person name="Kuo A."/>
            <person name="Nagy L.G."/>
            <person name="Floudas D."/>
            <person name="Copeland A."/>
            <person name="Barry K.W."/>
            <person name="Cichocki N."/>
            <person name="Veneault-Fourrey C."/>
            <person name="LaButti K."/>
            <person name="Lindquist E.A."/>
            <person name="Lipzen A."/>
            <person name="Lundell T."/>
            <person name="Morin E."/>
            <person name="Murat C."/>
            <person name="Riley R."/>
            <person name="Ohm R."/>
            <person name="Sun H."/>
            <person name="Tunlid A."/>
            <person name="Henrissat B."/>
            <person name="Grigoriev I.V."/>
            <person name="Hibbett D.S."/>
            <person name="Martin F."/>
        </authorList>
    </citation>
    <scope>NUCLEOTIDE SEQUENCE [LARGE SCALE GENOMIC DNA]</scope>
    <source>
        <strain evidence="2">LaAM-08-1</strain>
    </source>
</reference>
<proteinExistence type="predicted"/>
<feature type="non-terminal residue" evidence="1">
    <location>
        <position position="1"/>
    </location>
</feature>
<dbReference type="InterPro" id="IPR050600">
    <property type="entry name" value="SETD3_SETD6_MTase"/>
</dbReference>
<sequence length="299" mass="33023">DVGEPLLLRNSGIWKGFSSGSVTLTVEGFLRAYSFVSSRAFVVDAYHGLSMVPIADALVFFRLLVPNNFSKQCAFCTFNHVNENHAHECDFNVCPECGSLSECAHDYDGVPADLVNSNESENDSFYEMVLNIHIPPHSEVFITSVDTSTHAQLLTHYGFTLDSHENNDLTWTMDEVSHNCKQLGELLRITNDDFTVNQLREIFSQSQLIYNTPPGLSLGINGDGIVLQVIDRLLSSDCRTSAGPTALLRRLINLQLLMESQTPFSDDSDSENKQSAPLGADPALLDVLLKMAYPIVSLC</sequence>
<dbReference type="Gene3D" id="3.90.1410.10">
    <property type="entry name" value="set domain protein methyltransferase, domain 1"/>
    <property type="match status" value="1"/>
</dbReference>
<dbReference type="InterPro" id="IPR046341">
    <property type="entry name" value="SET_dom_sf"/>
</dbReference>
<dbReference type="STRING" id="1095629.A0A0C9XSS1"/>
<organism evidence="1 2">
    <name type="scientific">Laccaria amethystina LaAM-08-1</name>
    <dbReference type="NCBI Taxonomy" id="1095629"/>
    <lineage>
        <taxon>Eukaryota</taxon>
        <taxon>Fungi</taxon>
        <taxon>Dikarya</taxon>
        <taxon>Basidiomycota</taxon>
        <taxon>Agaricomycotina</taxon>
        <taxon>Agaricomycetes</taxon>
        <taxon>Agaricomycetidae</taxon>
        <taxon>Agaricales</taxon>
        <taxon>Agaricineae</taxon>
        <taxon>Hydnangiaceae</taxon>
        <taxon>Laccaria</taxon>
    </lineage>
</organism>
<reference evidence="1 2" key="1">
    <citation type="submission" date="2014-04" db="EMBL/GenBank/DDBJ databases">
        <authorList>
            <consortium name="DOE Joint Genome Institute"/>
            <person name="Kuo A."/>
            <person name="Kohler A."/>
            <person name="Nagy L.G."/>
            <person name="Floudas D."/>
            <person name="Copeland A."/>
            <person name="Barry K.W."/>
            <person name="Cichocki N."/>
            <person name="Veneault-Fourrey C."/>
            <person name="LaButti K."/>
            <person name="Lindquist E.A."/>
            <person name="Lipzen A."/>
            <person name="Lundell T."/>
            <person name="Morin E."/>
            <person name="Murat C."/>
            <person name="Sun H."/>
            <person name="Tunlid A."/>
            <person name="Henrissat B."/>
            <person name="Grigoriev I.V."/>
            <person name="Hibbett D.S."/>
            <person name="Martin F."/>
            <person name="Nordberg H.P."/>
            <person name="Cantor M.N."/>
            <person name="Hua S.X."/>
        </authorList>
    </citation>
    <scope>NUCLEOTIDE SEQUENCE [LARGE SCALE GENOMIC DNA]</scope>
    <source>
        <strain evidence="1 2">LaAM-08-1</strain>
    </source>
</reference>
<name>A0A0C9XSS1_9AGAR</name>
<dbReference type="OrthoDB" id="441812at2759"/>
<gene>
    <name evidence="1" type="ORF">K443DRAFT_103124</name>
</gene>
<accession>A0A0C9XSS1</accession>
<dbReference type="AlphaFoldDB" id="A0A0C9XSS1"/>
<keyword evidence="2" id="KW-1185">Reference proteome</keyword>
<dbReference type="SUPFAM" id="SSF82199">
    <property type="entry name" value="SET domain"/>
    <property type="match status" value="1"/>
</dbReference>
<dbReference type="EMBL" id="KN838658">
    <property type="protein sequence ID" value="KIJ98937.1"/>
    <property type="molecule type" value="Genomic_DNA"/>
</dbReference>
<protein>
    <submittedName>
        <fullName evidence="1">Uncharacterized protein</fullName>
    </submittedName>
</protein>
<dbReference type="Proteomes" id="UP000054477">
    <property type="component" value="Unassembled WGS sequence"/>
</dbReference>
<evidence type="ECO:0000313" key="2">
    <source>
        <dbReference type="Proteomes" id="UP000054477"/>
    </source>
</evidence>
<dbReference type="PANTHER" id="PTHR13271">
    <property type="entry name" value="UNCHARACTERIZED PUTATIVE METHYLTRANSFERASE"/>
    <property type="match status" value="1"/>
</dbReference>
<dbReference type="GO" id="GO:0005634">
    <property type="term" value="C:nucleus"/>
    <property type="evidence" value="ECO:0007669"/>
    <property type="project" value="TreeGrafter"/>
</dbReference>